<dbReference type="SUPFAM" id="SSF55073">
    <property type="entry name" value="Nucleotide cyclase"/>
    <property type="match status" value="1"/>
</dbReference>
<organism evidence="5 6">
    <name type="scientific">Methylophilus luteus</name>
    <dbReference type="NCBI Taxonomy" id="640108"/>
    <lineage>
        <taxon>Bacteria</taxon>
        <taxon>Pseudomonadati</taxon>
        <taxon>Pseudomonadota</taxon>
        <taxon>Betaproteobacteria</taxon>
        <taxon>Nitrosomonadales</taxon>
        <taxon>Methylophilaceae</taxon>
        <taxon>Methylophilus</taxon>
    </lineage>
</organism>
<dbReference type="NCBIfam" id="TIGR00254">
    <property type="entry name" value="GGDEF"/>
    <property type="match status" value="1"/>
</dbReference>
<feature type="transmembrane region" description="Helical" evidence="3">
    <location>
        <begin position="339"/>
        <end position="358"/>
    </location>
</feature>
<dbReference type="Pfam" id="PF00990">
    <property type="entry name" value="GGDEF"/>
    <property type="match status" value="1"/>
</dbReference>
<evidence type="ECO:0000256" key="1">
    <source>
        <dbReference type="ARBA" id="ARBA00012528"/>
    </source>
</evidence>
<dbReference type="Pfam" id="PF07695">
    <property type="entry name" value="7TMR-DISM_7TM"/>
    <property type="match status" value="1"/>
</dbReference>
<dbReference type="Proteomes" id="UP001597128">
    <property type="component" value="Unassembled WGS sequence"/>
</dbReference>
<feature type="transmembrane region" description="Helical" evidence="3">
    <location>
        <begin position="310"/>
        <end position="327"/>
    </location>
</feature>
<keyword evidence="3" id="KW-1133">Transmembrane helix</keyword>
<dbReference type="SMART" id="SM00267">
    <property type="entry name" value="GGDEF"/>
    <property type="match status" value="1"/>
</dbReference>
<evidence type="ECO:0000313" key="6">
    <source>
        <dbReference type="Proteomes" id="UP001597128"/>
    </source>
</evidence>
<reference evidence="6" key="1">
    <citation type="journal article" date="2019" name="Int. J. Syst. Evol. Microbiol.">
        <title>The Global Catalogue of Microorganisms (GCM) 10K type strain sequencing project: providing services to taxonomists for standard genome sequencing and annotation.</title>
        <authorList>
            <consortium name="The Broad Institute Genomics Platform"/>
            <consortium name="The Broad Institute Genome Sequencing Center for Infectious Disease"/>
            <person name="Wu L."/>
            <person name="Ma J."/>
        </authorList>
    </citation>
    <scope>NUCLEOTIDE SEQUENCE [LARGE SCALE GENOMIC DNA]</scope>
    <source>
        <strain evidence="6">CCUG 58412</strain>
    </source>
</reference>
<feature type="transmembrane region" description="Helical" evidence="3">
    <location>
        <begin position="285"/>
        <end position="304"/>
    </location>
</feature>
<sequence length="563" mass="62881">MQRYRLWTLLTLWISLVPAVICLVPLASAAPALLGTTCIDQQGDIIASIPLQGGRFACQSVLKITEAGQYVIDFKNTSTIARFQHEITLENSPQLAATQGKNPPADLAAESVRPDQALAQSPHKKQQPIVLTGGLSSTAHNPFMLRHGRIVSLQPGSYRLVTWLQSPYYLAAPSLAVSELASYQQQSNVSAATSLLLLGILLGLFSYYAILGSLPGHLTERMYAIFIFGNLLFHAAAMGVFNQFFHWHWFYLTGLPLLIANLAYVNFICHLLGINQFHRPRLYQLSLIASSLLIALIVLGMIFPDWMLEMSRLGIVIFLAFGLLCGLRLSAQRQIIAQLYLLTTIGFGILGMMAVNAANASQHIFSIEQLGLFAVTVHAILLAILVAYKHSRLHHEKEQLLLELQNTRSLALNDRLTGIPNRHALENKLLKLPQHGCLMFLDMDNLKHVNDQFGHETGDTLLKLFSQILSQKLSEHGQLYRLGGDEFAILCHEDDVEWCQHQLEYTHLQLHKEGFSGVGASMGIVFAHEASSTEALLRIADKRMYENKRTRKNRKEMMQVLHP</sequence>
<feature type="transmembrane region" description="Helical" evidence="3">
    <location>
        <begin position="370"/>
        <end position="388"/>
    </location>
</feature>
<dbReference type="PANTHER" id="PTHR45138">
    <property type="entry name" value="REGULATORY COMPONENTS OF SENSORY TRANSDUCTION SYSTEM"/>
    <property type="match status" value="1"/>
</dbReference>
<keyword evidence="3" id="KW-0472">Membrane</keyword>
<evidence type="ECO:0000313" key="5">
    <source>
        <dbReference type="EMBL" id="MFD0912913.1"/>
    </source>
</evidence>
<feature type="domain" description="GGDEF" evidence="4">
    <location>
        <begin position="434"/>
        <end position="560"/>
    </location>
</feature>
<comment type="caution">
    <text evidence="5">The sequence shown here is derived from an EMBL/GenBank/DDBJ whole genome shotgun (WGS) entry which is preliminary data.</text>
</comment>
<accession>A0ABW3F5L2</accession>
<evidence type="ECO:0000256" key="2">
    <source>
        <dbReference type="ARBA" id="ARBA00034247"/>
    </source>
</evidence>
<gene>
    <name evidence="5" type="ORF">ACFQ1Z_05085</name>
</gene>
<feature type="transmembrane region" description="Helical" evidence="3">
    <location>
        <begin position="247"/>
        <end position="273"/>
    </location>
</feature>
<dbReference type="EC" id="2.7.7.65" evidence="1"/>
<dbReference type="InterPro" id="IPR000160">
    <property type="entry name" value="GGDEF_dom"/>
</dbReference>
<dbReference type="InterPro" id="IPR011623">
    <property type="entry name" value="7TMR_DISM_rcpt_extracell_dom1"/>
</dbReference>
<dbReference type="PANTHER" id="PTHR45138:SF9">
    <property type="entry name" value="DIGUANYLATE CYCLASE DGCM-RELATED"/>
    <property type="match status" value="1"/>
</dbReference>
<dbReference type="InterPro" id="IPR029787">
    <property type="entry name" value="Nucleotide_cyclase"/>
</dbReference>
<dbReference type="InterPro" id="IPR043128">
    <property type="entry name" value="Rev_trsase/Diguanyl_cyclase"/>
</dbReference>
<dbReference type="Gene3D" id="3.30.70.270">
    <property type="match status" value="1"/>
</dbReference>
<keyword evidence="6" id="KW-1185">Reference proteome</keyword>
<comment type="catalytic activity">
    <reaction evidence="2">
        <text>2 GTP = 3',3'-c-di-GMP + 2 diphosphate</text>
        <dbReference type="Rhea" id="RHEA:24898"/>
        <dbReference type="ChEBI" id="CHEBI:33019"/>
        <dbReference type="ChEBI" id="CHEBI:37565"/>
        <dbReference type="ChEBI" id="CHEBI:58805"/>
        <dbReference type="EC" id="2.7.7.65"/>
    </reaction>
</comment>
<proteinExistence type="predicted"/>
<dbReference type="InterPro" id="IPR050469">
    <property type="entry name" value="Diguanylate_Cyclase"/>
</dbReference>
<feature type="transmembrane region" description="Helical" evidence="3">
    <location>
        <begin position="189"/>
        <end position="210"/>
    </location>
</feature>
<dbReference type="PROSITE" id="PS50887">
    <property type="entry name" value="GGDEF"/>
    <property type="match status" value="1"/>
</dbReference>
<evidence type="ECO:0000259" key="4">
    <source>
        <dbReference type="PROSITE" id="PS50887"/>
    </source>
</evidence>
<dbReference type="CDD" id="cd01949">
    <property type="entry name" value="GGDEF"/>
    <property type="match status" value="1"/>
</dbReference>
<feature type="transmembrane region" description="Helical" evidence="3">
    <location>
        <begin position="222"/>
        <end position="241"/>
    </location>
</feature>
<dbReference type="EMBL" id="JBHTKB010000001">
    <property type="protein sequence ID" value="MFD0912913.1"/>
    <property type="molecule type" value="Genomic_DNA"/>
</dbReference>
<protein>
    <recommendedName>
        <fullName evidence="1">diguanylate cyclase</fullName>
        <ecNumber evidence="1">2.7.7.65</ecNumber>
    </recommendedName>
</protein>
<evidence type="ECO:0000256" key="3">
    <source>
        <dbReference type="SAM" id="Phobius"/>
    </source>
</evidence>
<keyword evidence="3" id="KW-0812">Transmembrane</keyword>
<name>A0ABW3F5L2_9PROT</name>